<feature type="transmembrane region" description="Helical" evidence="1">
    <location>
        <begin position="164"/>
        <end position="188"/>
    </location>
</feature>
<dbReference type="PANTHER" id="PTHR34473:SF2">
    <property type="entry name" value="UPF0699 TRANSMEMBRANE PROTEIN YDBT"/>
    <property type="match status" value="1"/>
</dbReference>
<accession>A0A9D1FQ74</accession>
<feature type="transmembrane region" description="Helical" evidence="1">
    <location>
        <begin position="222"/>
        <end position="247"/>
    </location>
</feature>
<reference evidence="3" key="2">
    <citation type="journal article" date="2021" name="PeerJ">
        <title>Extensive microbial diversity within the chicken gut microbiome revealed by metagenomics and culture.</title>
        <authorList>
            <person name="Gilroy R."/>
            <person name="Ravi A."/>
            <person name="Getino M."/>
            <person name="Pursley I."/>
            <person name="Horton D.L."/>
            <person name="Alikhan N.F."/>
            <person name="Baker D."/>
            <person name="Gharbi K."/>
            <person name="Hall N."/>
            <person name="Watson M."/>
            <person name="Adriaenssens E.M."/>
            <person name="Foster-Nyarko E."/>
            <person name="Jarju S."/>
            <person name="Secka A."/>
            <person name="Antonio M."/>
            <person name="Oren A."/>
            <person name="Chaudhuri R.R."/>
            <person name="La Ragione R."/>
            <person name="Hildebrand F."/>
            <person name="Pallen M.J."/>
        </authorList>
    </citation>
    <scope>NUCLEOTIDE SEQUENCE</scope>
    <source>
        <strain evidence="3">CHK199-13235</strain>
    </source>
</reference>
<feature type="transmembrane region" description="Helical" evidence="1">
    <location>
        <begin position="376"/>
        <end position="394"/>
    </location>
</feature>
<dbReference type="EMBL" id="DVJP01000073">
    <property type="protein sequence ID" value="HIS77335.1"/>
    <property type="molecule type" value="Genomic_DNA"/>
</dbReference>
<dbReference type="PANTHER" id="PTHR34473">
    <property type="entry name" value="UPF0699 TRANSMEMBRANE PROTEIN YDBS"/>
    <property type="match status" value="1"/>
</dbReference>
<feature type="transmembrane region" description="Helical" evidence="1">
    <location>
        <begin position="344"/>
        <end position="370"/>
    </location>
</feature>
<keyword evidence="1" id="KW-1133">Transmembrane helix</keyword>
<feature type="domain" description="YdbS-like PH" evidence="2">
    <location>
        <begin position="63"/>
        <end position="140"/>
    </location>
</feature>
<gene>
    <name evidence="3" type="ORF">IAB51_11115</name>
</gene>
<feature type="transmembrane region" description="Helical" evidence="1">
    <location>
        <begin position="44"/>
        <end position="66"/>
    </location>
</feature>
<feature type="transmembrane region" description="Helical" evidence="1">
    <location>
        <begin position="12"/>
        <end position="32"/>
    </location>
</feature>
<reference evidence="3" key="1">
    <citation type="submission" date="2020-10" db="EMBL/GenBank/DDBJ databases">
        <authorList>
            <person name="Gilroy R."/>
        </authorList>
    </citation>
    <scope>NUCLEOTIDE SEQUENCE</scope>
    <source>
        <strain evidence="3">CHK199-13235</strain>
    </source>
</reference>
<sequence>MNDLKRQHPLYIVYAFSKYLVLLIFPLLRSLLLLRGNVLMWVRGAWMDLLVVFLIVLFGVIQWSAIRYSLRLKGIYVESGFFVQKARYLPFKNLSSVTLEAPFYLRPLKIVRLRMETDGGSSSSADAVLLLRRDRADEILAACTKRLAEGEGGPKGVRIYHPRALYIAILSLITSNTLTGVLFAATFISQSGKVLGEAFEKLLMDSITRLIQILAFNLPPAAAMLAAVLLGGWGIAFLMTLVSHLGFHARREKRMLAVKVGVITKKEAYMAVERVNYVQLRQSLMTILCGFCSAFLNCTGYGKEKNEMAVLFPAVEKQDLKRTLRLILPEIKVSPRKYKPYIKVLTRFLIPPLTLMLVFAVLFGGLWYFFPNLRQLNLFFGIMAEIPAVWWLFVKIAAYFHVGIGVRGDSFTFRFTFGYAFYTVALHKDKIAKIETQQSLFQKMSKCSDVIIYPFSEKRRRMRIHNIRQSEVEEFLRIFGG</sequence>
<dbReference type="Pfam" id="PF03703">
    <property type="entry name" value="bPH_2"/>
    <property type="match status" value="1"/>
</dbReference>
<comment type="caution">
    <text evidence="3">The sequence shown here is derived from an EMBL/GenBank/DDBJ whole genome shotgun (WGS) entry which is preliminary data.</text>
</comment>
<dbReference type="Proteomes" id="UP000824002">
    <property type="component" value="Unassembled WGS sequence"/>
</dbReference>
<proteinExistence type="predicted"/>
<name>A0A9D1FQ74_9FIRM</name>
<protein>
    <submittedName>
        <fullName evidence="3">PH domain-containing protein</fullName>
    </submittedName>
</protein>
<keyword evidence="1" id="KW-0812">Transmembrane</keyword>
<dbReference type="InterPro" id="IPR005182">
    <property type="entry name" value="YdbS-like_PH"/>
</dbReference>
<dbReference type="AlphaFoldDB" id="A0A9D1FQ74"/>
<evidence type="ECO:0000256" key="1">
    <source>
        <dbReference type="SAM" id="Phobius"/>
    </source>
</evidence>
<keyword evidence="1" id="KW-0472">Membrane</keyword>
<evidence type="ECO:0000313" key="3">
    <source>
        <dbReference type="EMBL" id="HIS77335.1"/>
    </source>
</evidence>
<evidence type="ECO:0000259" key="2">
    <source>
        <dbReference type="Pfam" id="PF03703"/>
    </source>
</evidence>
<evidence type="ECO:0000313" key="4">
    <source>
        <dbReference type="Proteomes" id="UP000824002"/>
    </source>
</evidence>
<organism evidence="3 4">
    <name type="scientific">Candidatus Merdivicinus excrementipullorum</name>
    <dbReference type="NCBI Taxonomy" id="2840867"/>
    <lineage>
        <taxon>Bacteria</taxon>
        <taxon>Bacillati</taxon>
        <taxon>Bacillota</taxon>
        <taxon>Clostridia</taxon>
        <taxon>Eubacteriales</taxon>
        <taxon>Oscillospiraceae</taxon>
        <taxon>Oscillospiraceae incertae sedis</taxon>
        <taxon>Candidatus Merdivicinus</taxon>
    </lineage>
</organism>